<keyword evidence="11" id="KW-0407">Ion channel</keyword>
<evidence type="ECO:0000313" key="15">
    <source>
        <dbReference type="Proteomes" id="UP000250163"/>
    </source>
</evidence>
<dbReference type="Gene3D" id="1.10.287.70">
    <property type="match status" value="1"/>
</dbReference>
<dbReference type="InterPro" id="IPR028325">
    <property type="entry name" value="VG_K_chnl"/>
</dbReference>
<dbReference type="GO" id="GO:0001508">
    <property type="term" value="P:action potential"/>
    <property type="evidence" value="ECO:0007669"/>
    <property type="project" value="TreeGrafter"/>
</dbReference>
<keyword evidence="8 12" id="KW-1133">Transmembrane helix</keyword>
<dbReference type="InterPro" id="IPR005821">
    <property type="entry name" value="Ion_trans_dom"/>
</dbReference>
<dbReference type="InterPro" id="IPR027359">
    <property type="entry name" value="Volt_channel_dom_sf"/>
</dbReference>
<dbReference type="AlphaFoldDB" id="A0A330LKX9"/>
<keyword evidence="7" id="KW-0630">Potassium</keyword>
<protein>
    <submittedName>
        <fullName evidence="14">Ion transporter</fullName>
    </submittedName>
</protein>
<keyword evidence="5" id="KW-0631">Potassium channel</keyword>
<evidence type="ECO:0000256" key="3">
    <source>
        <dbReference type="ARBA" id="ARBA00022538"/>
    </source>
</evidence>
<dbReference type="Proteomes" id="UP000250163">
    <property type="component" value="Chromosome MORIYA"/>
</dbReference>
<keyword evidence="15" id="KW-1185">Reference proteome</keyword>
<evidence type="ECO:0000256" key="9">
    <source>
        <dbReference type="ARBA" id="ARBA00023065"/>
    </source>
</evidence>
<evidence type="ECO:0000256" key="4">
    <source>
        <dbReference type="ARBA" id="ARBA00022692"/>
    </source>
</evidence>
<keyword evidence="4 12" id="KW-0812">Transmembrane</keyword>
<dbReference type="KEGG" id="mya:MORIYA_0992"/>
<comment type="subcellular location">
    <subcellularLocation>
        <location evidence="1">Membrane</location>
        <topology evidence="1">Multi-pass membrane protein</topology>
    </subcellularLocation>
</comment>
<evidence type="ECO:0000256" key="2">
    <source>
        <dbReference type="ARBA" id="ARBA00022448"/>
    </source>
</evidence>
<dbReference type="Pfam" id="PF00520">
    <property type="entry name" value="Ion_trans"/>
    <property type="match status" value="1"/>
</dbReference>
<dbReference type="GO" id="GO:0008076">
    <property type="term" value="C:voltage-gated potassium channel complex"/>
    <property type="evidence" value="ECO:0007669"/>
    <property type="project" value="InterPro"/>
</dbReference>
<evidence type="ECO:0000313" key="14">
    <source>
        <dbReference type="EMBL" id="SQD77470.1"/>
    </source>
</evidence>
<sequence length="263" mass="29556">METKIKTDVKSNSDVNPFQIFMLILSLHVVVSSLLQLIFTFSSSVTEILTSVDNTICLFFFTDFIIRLYQADNKLQFMKWGWIDLLSSIPMVEQLQFIRIIRIARVLRSIQHIRSSKIMFKMIFEHRFKATFSLVAALSFVLLTFGSIGILLLEQGQVGSNINNGIDALWWSFVTITTVGYGDHYPVTTGGRIIAALLMTAGVGLFGTFTGFISSWFVDGDDLSTRQQASSTDALHGEISELKQDIAELKILIVQQSHNLDSK</sequence>
<dbReference type="PRINTS" id="PR00169">
    <property type="entry name" value="KCHANNEL"/>
</dbReference>
<dbReference type="GO" id="GO:0005249">
    <property type="term" value="F:voltage-gated potassium channel activity"/>
    <property type="evidence" value="ECO:0007669"/>
    <property type="project" value="InterPro"/>
</dbReference>
<accession>A0A330LKX9</accession>
<feature type="transmembrane region" description="Helical" evidence="12">
    <location>
        <begin position="20"/>
        <end position="42"/>
    </location>
</feature>
<evidence type="ECO:0000256" key="11">
    <source>
        <dbReference type="ARBA" id="ARBA00023303"/>
    </source>
</evidence>
<gene>
    <name evidence="14" type="ORF">MORIYA_0992</name>
</gene>
<dbReference type="Gene3D" id="1.20.120.350">
    <property type="entry name" value="Voltage-gated potassium channels. Chain C"/>
    <property type="match status" value="1"/>
</dbReference>
<keyword evidence="9" id="KW-0406">Ion transport</keyword>
<keyword evidence="3" id="KW-0633">Potassium transport</keyword>
<evidence type="ECO:0000256" key="5">
    <source>
        <dbReference type="ARBA" id="ARBA00022826"/>
    </source>
</evidence>
<dbReference type="OrthoDB" id="9799090at2"/>
<feature type="transmembrane region" description="Helical" evidence="12">
    <location>
        <begin position="48"/>
        <end position="69"/>
    </location>
</feature>
<dbReference type="PANTHER" id="PTHR11537">
    <property type="entry name" value="VOLTAGE-GATED POTASSIUM CHANNEL"/>
    <property type="match status" value="1"/>
</dbReference>
<evidence type="ECO:0000256" key="12">
    <source>
        <dbReference type="SAM" id="Phobius"/>
    </source>
</evidence>
<evidence type="ECO:0000256" key="6">
    <source>
        <dbReference type="ARBA" id="ARBA00022882"/>
    </source>
</evidence>
<keyword evidence="6" id="KW-0851">Voltage-gated channel</keyword>
<dbReference type="SUPFAM" id="SSF81324">
    <property type="entry name" value="Voltage-gated potassium channels"/>
    <property type="match status" value="1"/>
</dbReference>
<evidence type="ECO:0000256" key="7">
    <source>
        <dbReference type="ARBA" id="ARBA00022958"/>
    </source>
</evidence>
<reference evidence="15" key="1">
    <citation type="submission" date="2018-05" db="EMBL/GenBank/DDBJ databases">
        <authorList>
            <person name="Cea G.-C."/>
            <person name="William W."/>
        </authorList>
    </citation>
    <scope>NUCLEOTIDE SEQUENCE [LARGE SCALE GENOMIC DNA]</scope>
    <source>
        <strain evidence="15">DB21MT 5</strain>
    </source>
</reference>
<keyword evidence="10 12" id="KW-0472">Membrane</keyword>
<dbReference type="RefSeq" id="WP_112713095.1">
    <property type="nucleotide sequence ID" value="NZ_LS483250.1"/>
</dbReference>
<name>A0A330LKX9_9GAMM</name>
<proteinExistence type="predicted"/>
<feature type="domain" description="Ion transport" evidence="13">
    <location>
        <begin position="17"/>
        <end position="218"/>
    </location>
</feature>
<evidence type="ECO:0000259" key="13">
    <source>
        <dbReference type="Pfam" id="PF00520"/>
    </source>
</evidence>
<evidence type="ECO:0000256" key="8">
    <source>
        <dbReference type="ARBA" id="ARBA00022989"/>
    </source>
</evidence>
<dbReference type="EMBL" id="LS483250">
    <property type="protein sequence ID" value="SQD77470.1"/>
    <property type="molecule type" value="Genomic_DNA"/>
</dbReference>
<organism evidence="14 15">
    <name type="scientific">Moritella yayanosii</name>
    <dbReference type="NCBI Taxonomy" id="69539"/>
    <lineage>
        <taxon>Bacteria</taxon>
        <taxon>Pseudomonadati</taxon>
        <taxon>Pseudomonadota</taxon>
        <taxon>Gammaproteobacteria</taxon>
        <taxon>Alteromonadales</taxon>
        <taxon>Moritellaceae</taxon>
        <taxon>Moritella</taxon>
    </lineage>
</organism>
<evidence type="ECO:0000256" key="10">
    <source>
        <dbReference type="ARBA" id="ARBA00023136"/>
    </source>
</evidence>
<feature type="transmembrane region" description="Helical" evidence="12">
    <location>
        <begin position="130"/>
        <end position="153"/>
    </location>
</feature>
<feature type="transmembrane region" description="Helical" evidence="12">
    <location>
        <begin position="193"/>
        <end position="218"/>
    </location>
</feature>
<dbReference type="PANTHER" id="PTHR11537:SF254">
    <property type="entry name" value="POTASSIUM VOLTAGE-GATED CHANNEL PROTEIN SHAB"/>
    <property type="match status" value="1"/>
</dbReference>
<evidence type="ECO:0000256" key="1">
    <source>
        <dbReference type="ARBA" id="ARBA00004141"/>
    </source>
</evidence>
<keyword evidence="2" id="KW-0813">Transport</keyword>